<organism evidence="1">
    <name type="scientific">marine sediment metagenome</name>
    <dbReference type="NCBI Taxonomy" id="412755"/>
    <lineage>
        <taxon>unclassified sequences</taxon>
        <taxon>metagenomes</taxon>
        <taxon>ecological metagenomes</taxon>
    </lineage>
</organism>
<comment type="caution">
    <text evidence="1">The sequence shown here is derived from an EMBL/GenBank/DDBJ whole genome shotgun (WGS) entry which is preliminary data.</text>
</comment>
<gene>
    <name evidence="1" type="ORF">S12H4_23304</name>
</gene>
<reference evidence="1" key="1">
    <citation type="journal article" date="2014" name="Front. Microbiol.">
        <title>High frequency of phylogenetically diverse reductive dehalogenase-homologous genes in deep subseafloor sedimentary metagenomes.</title>
        <authorList>
            <person name="Kawai M."/>
            <person name="Futagami T."/>
            <person name="Toyoda A."/>
            <person name="Takaki Y."/>
            <person name="Nishi S."/>
            <person name="Hori S."/>
            <person name="Arai W."/>
            <person name="Tsubouchi T."/>
            <person name="Morono Y."/>
            <person name="Uchiyama I."/>
            <person name="Ito T."/>
            <person name="Fujiyama A."/>
            <person name="Inagaki F."/>
            <person name="Takami H."/>
        </authorList>
    </citation>
    <scope>NUCLEOTIDE SEQUENCE</scope>
    <source>
        <strain evidence="1">Expedition CK06-06</strain>
    </source>
</reference>
<accession>X1RR67</accession>
<protein>
    <submittedName>
        <fullName evidence="1">Uncharacterized protein</fullName>
    </submittedName>
</protein>
<dbReference type="EMBL" id="BARW01012350">
    <property type="protein sequence ID" value="GAI83222.1"/>
    <property type="molecule type" value="Genomic_DNA"/>
</dbReference>
<sequence length="50" mass="6207">MQNKEEKIDLTWVDDGRTLTEEERKELREYCEKNKNTTYHYPVRRGWMEG</sequence>
<evidence type="ECO:0000313" key="1">
    <source>
        <dbReference type="EMBL" id="GAI83222.1"/>
    </source>
</evidence>
<dbReference type="AlphaFoldDB" id="X1RR67"/>
<name>X1RR67_9ZZZZ</name>
<proteinExistence type="predicted"/>